<name>A0A9D9DYP8_9SPIO</name>
<dbReference type="Pfam" id="PF01979">
    <property type="entry name" value="Amidohydro_1"/>
    <property type="match status" value="1"/>
</dbReference>
<keyword evidence="1" id="KW-0378">Hydrolase</keyword>
<evidence type="ECO:0000313" key="3">
    <source>
        <dbReference type="EMBL" id="MBO8435477.1"/>
    </source>
</evidence>
<dbReference type="InterPro" id="IPR006680">
    <property type="entry name" value="Amidohydro-rel"/>
</dbReference>
<dbReference type="SUPFAM" id="SSF51338">
    <property type="entry name" value="Composite domain of metallo-dependent hydrolases"/>
    <property type="match status" value="1"/>
</dbReference>
<dbReference type="PANTHER" id="PTHR43794">
    <property type="entry name" value="AMINOHYDROLASE SSNA-RELATED"/>
    <property type="match status" value="1"/>
</dbReference>
<evidence type="ECO:0000256" key="1">
    <source>
        <dbReference type="ARBA" id="ARBA00022801"/>
    </source>
</evidence>
<organism evidence="3 4">
    <name type="scientific">Candidatus Ornithospirochaeta stercoripullorum</name>
    <dbReference type="NCBI Taxonomy" id="2840899"/>
    <lineage>
        <taxon>Bacteria</taxon>
        <taxon>Pseudomonadati</taxon>
        <taxon>Spirochaetota</taxon>
        <taxon>Spirochaetia</taxon>
        <taxon>Spirochaetales</taxon>
        <taxon>Spirochaetaceae</taxon>
        <taxon>Spirochaetaceae incertae sedis</taxon>
        <taxon>Candidatus Ornithospirochaeta</taxon>
    </lineage>
</organism>
<reference evidence="3" key="2">
    <citation type="journal article" date="2021" name="PeerJ">
        <title>Extensive microbial diversity within the chicken gut microbiome revealed by metagenomics and culture.</title>
        <authorList>
            <person name="Gilroy R."/>
            <person name="Ravi A."/>
            <person name="Getino M."/>
            <person name="Pursley I."/>
            <person name="Horton D.L."/>
            <person name="Alikhan N.F."/>
            <person name="Baker D."/>
            <person name="Gharbi K."/>
            <person name="Hall N."/>
            <person name="Watson M."/>
            <person name="Adriaenssens E.M."/>
            <person name="Foster-Nyarko E."/>
            <person name="Jarju S."/>
            <person name="Secka A."/>
            <person name="Antonio M."/>
            <person name="Oren A."/>
            <person name="Chaudhuri R.R."/>
            <person name="La Ragione R."/>
            <person name="Hildebrand F."/>
            <person name="Pallen M.J."/>
        </authorList>
    </citation>
    <scope>NUCLEOTIDE SEQUENCE</scope>
    <source>
        <strain evidence="3">7293</strain>
    </source>
</reference>
<dbReference type="InterPro" id="IPR050287">
    <property type="entry name" value="MTA/SAH_deaminase"/>
</dbReference>
<sequence length="90" mass="9998">CGAKALGLDDRIGTLEAGKEADITLINTADVNVAPVNDPFSAVVFSADRKNVDTVFCRGRKLKENGMLLTLDKDEVIHKTKERWEDILRR</sequence>
<evidence type="ECO:0000259" key="2">
    <source>
        <dbReference type="Pfam" id="PF01979"/>
    </source>
</evidence>
<reference evidence="3" key="1">
    <citation type="submission" date="2020-10" db="EMBL/GenBank/DDBJ databases">
        <authorList>
            <person name="Gilroy R."/>
        </authorList>
    </citation>
    <scope>NUCLEOTIDE SEQUENCE</scope>
    <source>
        <strain evidence="3">7293</strain>
    </source>
</reference>
<dbReference type="EMBL" id="JADIMT010000011">
    <property type="protein sequence ID" value="MBO8435477.1"/>
    <property type="molecule type" value="Genomic_DNA"/>
</dbReference>
<feature type="domain" description="Amidohydrolase-related" evidence="2">
    <location>
        <begin position="2"/>
        <end position="60"/>
    </location>
</feature>
<protein>
    <submittedName>
        <fullName evidence="3">Amidohydrolase family protein</fullName>
    </submittedName>
</protein>
<dbReference type="Gene3D" id="2.30.40.10">
    <property type="entry name" value="Urease, subunit C, domain 1"/>
    <property type="match status" value="1"/>
</dbReference>
<accession>A0A9D9DYP8</accession>
<dbReference type="PANTHER" id="PTHR43794:SF11">
    <property type="entry name" value="AMIDOHYDROLASE-RELATED DOMAIN-CONTAINING PROTEIN"/>
    <property type="match status" value="1"/>
</dbReference>
<dbReference type="GO" id="GO:0016810">
    <property type="term" value="F:hydrolase activity, acting on carbon-nitrogen (but not peptide) bonds"/>
    <property type="evidence" value="ECO:0007669"/>
    <property type="project" value="InterPro"/>
</dbReference>
<evidence type="ECO:0000313" key="4">
    <source>
        <dbReference type="Proteomes" id="UP000823615"/>
    </source>
</evidence>
<dbReference type="Proteomes" id="UP000823615">
    <property type="component" value="Unassembled WGS sequence"/>
</dbReference>
<gene>
    <name evidence="3" type="ORF">IAA97_00630</name>
</gene>
<comment type="caution">
    <text evidence="3">The sequence shown here is derived from an EMBL/GenBank/DDBJ whole genome shotgun (WGS) entry which is preliminary data.</text>
</comment>
<dbReference type="AlphaFoldDB" id="A0A9D9DYP8"/>
<feature type="non-terminal residue" evidence="3">
    <location>
        <position position="1"/>
    </location>
</feature>
<dbReference type="InterPro" id="IPR011059">
    <property type="entry name" value="Metal-dep_hydrolase_composite"/>
</dbReference>
<proteinExistence type="predicted"/>